<name>A0A540K7X8_MALBA</name>
<accession>A0A540K7X8</accession>
<evidence type="ECO:0000313" key="2">
    <source>
        <dbReference type="Proteomes" id="UP000315295"/>
    </source>
</evidence>
<sequence>MIKSTKNIYSWHVTIDSSSGKECGGEVRRGVRWREEGEMCNGEAPNRLCR</sequence>
<dbReference type="Proteomes" id="UP000315295">
    <property type="component" value="Unassembled WGS sequence"/>
</dbReference>
<keyword evidence="2" id="KW-1185">Reference proteome</keyword>
<dbReference type="EMBL" id="VIEB01001846">
    <property type="protein sequence ID" value="TQD70336.1"/>
    <property type="molecule type" value="Genomic_DNA"/>
</dbReference>
<comment type="caution">
    <text evidence="1">The sequence shown here is derived from an EMBL/GenBank/DDBJ whole genome shotgun (WGS) entry which is preliminary data.</text>
</comment>
<proteinExistence type="predicted"/>
<dbReference type="AlphaFoldDB" id="A0A540K7X8"/>
<organism evidence="1 2">
    <name type="scientific">Malus baccata</name>
    <name type="common">Siberian crab apple</name>
    <name type="synonym">Pyrus baccata</name>
    <dbReference type="NCBI Taxonomy" id="106549"/>
    <lineage>
        <taxon>Eukaryota</taxon>
        <taxon>Viridiplantae</taxon>
        <taxon>Streptophyta</taxon>
        <taxon>Embryophyta</taxon>
        <taxon>Tracheophyta</taxon>
        <taxon>Spermatophyta</taxon>
        <taxon>Magnoliopsida</taxon>
        <taxon>eudicotyledons</taxon>
        <taxon>Gunneridae</taxon>
        <taxon>Pentapetalae</taxon>
        <taxon>rosids</taxon>
        <taxon>fabids</taxon>
        <taxon>Rosales</taxon>
        <taxon>Rosaceae</taxon>
        <taxon>Amygdaloideae</taxon>
        <taxon>Maleae</taxon>
        <taxon>Malus</taxon>
    </lineage>
</organism>
<reference evidence="1 2" key="1">
    <citation type="journal article" date="2019" name="G3 (Bethesda)">
        <title>Sequencing of a Wild Apple (Malus baccata) Genome Unravels the Differences Between Cultivated and Wild Apple Species Regarding Disease Resistance and Cold Tolerance.</title>
        <authorList>
            <person name="Chen X."/>
        </authorList>
    </citation>
    <scope>NUCLEOTIDE SEQUENCE [LARGE SCALE GENOMIC DNA]</scope>
    <source>
        <strain evidence="2">cv. Shandingzi</strain>
        <tissue evidence="1">Leaves</tissue>
    </source>
</reference>
<evidence type="ECO:0000313" key="1">
    <source>
        <dbReference type="EMBL" id="TQD70336.1"/>
    </source>
</evidence>
<gene>
    <name evidence="1" type="ORF">C1H46_044129</name>
</gene>
<protein>
    <submittedName>
        <fullName evidence="1">Uncharacterized protein</fullName>
    </submittedName>
</protein>